<comment type="caution">
    <text evidence="1">The sequence shown here is derived from an EMBL/GenBank/DDBJ whole genome shotgun (WGS) entry which is preliminary data.</text>
</comment>
<gene>
    <name evidence="1" type="ORF">KIH27_15760</name>
</gene>
<reference evidence="1 2" key="1">
    <citation type="submission" date="2021-05" db="EMBL/GenBank/DDBJ databases">
        <title>Mycobacterium acidophilum sp. nov., an extremely acid-tolerant member of the genus Mycobacterium.</title>
        <authorList>
            <person name="Xia J."/>
        </authorList>
    </citation>
    <scope>NUCLEOTIDE SEQUENCE [LARGE SCALE GENOMIC DNA]</scope>
    <source>
        <strain evidence="1 2">M1</strain>
    </source>
</reference>
<dbReference type="RefSeq" id="WP_214093905.1">
    <property type="nucleotide sequence ID" value="NZ_JAHCLR010000034.1"/>
</dbReference>
<evidence type="ECO:0000313" key="2">
    <source>
        <dbReference type="Proteomes" id="UP001519535"/>
    </source>
</evidence>
<protein>
    <submittedName>
        <fullName evidence="1">Uncharacterized protein</fullName>
    </submittedName>
</protein>
<evidence type="ECO:0000313" key="1">
    <source>
        <dbReference type="EMBL" id="MBS9535045.1"/>
    </source>
</evidence>
<dbReference type="EMBL" id="JAHCLR010000034">
    <property type="protein sequence ID" value="MBS9535045.1"/>
    <property type="molecule type" value="Genomic_DNA"/>
</dbReference>
<proteinExistence type="predicted"/>
<sequence>MNDLRNRWMKKRFEAMQRNVLDRYGRPAMQSAVRASAVTMQIVNSPVSAPLPLDVQADLERARITQWRIDNGLNDARYLKMLDDLES</sequence>
<dbReference type="Proteomes" id="UP001519535">
    <property type="component" value="Unassembled WGS sequence"/>
</dbReference>
<keyword evidence="2" id="KW-1185">Reference proteome</keyword>
<name>A0ABS5RL82_9MYCO</name>
<accession>A0ABS5RL82</accession>
<organism evidence="1 2">
    <name type="scientific">Mycolicibacter acidiphilus</name>
    <dbReference type="NCBI Taxonomy" id="2835306"/>
    <lineage>
        <taxon>Bacteria</taxon>
        <taxon>Bacillati</taxon>
        <taxon>Actinomycetota</taxon>
        <taxon>Actinomycetes</taxon>
        <taxon>Mycobacteriales</taxon>
        <taxon>Mycobacteriaceae</taxon>
        <taxon>Mycolicibacter</taxon>
    </lineage>
</organism>